<proteinExistence type="inferred from homology"/>
<evidence type="ECO:0000256" key="11">
    <source>
        <dbReference type="SAM" id="MobiDB-lite"/>
    </source>
</evidence>
<gene>
    <name evidence="13" type="ORF">DFR56_10816</name>
</gene>
<feature type="transmembrane region" description="Helical" evidence="12">
    <location>
        <begin position="1047"/>
        <end position="1065"/>
    </location>
</feature>
<feature type="transmembrane region" description="Helical" evidence="12">
    <location>
        <begin position="9"/>
        <end position="27"/>
    </location>
</feature>
<dbReference type="EMBL" id="QJJQ01000008">
    <property type="protein sequence ID" value="PXW86203.1"/>
    <property type="molecule type" value="Genomic_DNA"/>
</dbReference>
<dbReference type="NCBIfam" id="TIGR03929">
    <property type="entry name" value="T7_esaA_Nterm"/>
    <property type="match status" value="1"/>
</dbReference>
<evidence type="ECO:0000256" key="5">
    <source>
        <dbReference type="ARBA" id="ARBA00022692"/>
    </source>
</evidence>
<protein>
    <recommendedName>
        <fullName evidence="3">Type VII secretion system accessory factor EsaA</fullName>
    </recommendedName>
</protein>
<keyword evidence="6 12" id="KW-1133">Transmembrane helix</keyword>
<comment type="subunit">
    <text evidence="9">Homodimer. Interacts with EssB.</text>
</comment>
<evidence type="ECO:0000256" key="6">
    <source>
        <dbReference type="ARBA" id="ARBA00022989"/>
    </source>
</evidence>
<feature type="transmembrane region" description="Helical" evidence="12">
    <location>
        <begin position="1106"/>
        <end position="1127"/>
    </location>
</feature>
<dbReference type="OrthoDB" id="4974788at2"/>
<feature type="region of interest" description="Disordered" evidence="11">
    <location>
        <begin position="532"/>
        <end position="639"/>
    </location>
</feature>
<feature type="transmembrane region" description="Helical" evidence="12">
    <location>
        <begin position="1022"/>
        <end position="1040"/>
    </location>
</feature>
<dbReference type="InterPro" id="IPR051328">
    <property type="entry name" value="T7SS_ABC-Transporter"/>
</dbReference>
<keyword evidence="10" id="KW-0175">Coiled coil</keyword>
<evidence type="ECO:0000256" key="10">
    <source>
        <dbReference type="SAM" id="Coils"/>
    </source>
</evidence>
<feature type="compositionally biased region" description="Acidic residues" evidence="11">
    <location>
        <begin position="532"/>
        <end position="568"/>
    </location>
</feature>
<keyword evidence="4" id="KW-1003">Cell membrane</keyword>
<feature type="compositionally biased region" description="Acidic residues" evidence="11">
    <location>
        <begin position="585"/>
        <end position="619"/>
    </location>
</feature>
<dbReference type="Gene3D" id="3.40.1710.10">
    <property type="entry name" value="abc type-2 transporter like domain"/>
    <property type="match status" value="1"/>
</dbReference>
<dbReference type="InterPro" id="IPR023838">
    <property type="entry name" value="T7SS_EsaA"/>
</dbReference>
<evidence type="ECO:0000256" key="12">
    <source>
        <dbReference type="SAM" id="Phobius"/>
    </source>
</evidence>
<dbReference type="PANTHER" id="PTHR43077">
    <property type="entry name" value="TRANSPORT PERMEASE YVFS-RELATED"/>
    <property type="match status" value="1"/>
</dbReference>
<dbReference type="AlphaFoldDB" id="A0A2V3VW39"/>
<name>A0A2V3VW39_9BACI</name>
<feature type="transmembrane region" description="Helical" evidence="12">
    <location>
        <begin position="949"/>
        <end position="971"/>
    </location>
</feature>
<evidence type="ECO:0000256" key="7">
    <source>
        <dbReference type="ARBA" id="ARBA00023026"/>
    </source>
</evidence>
<evidence type="ECO:0000256" key="9">
    <source>
        <dbReference type="ARBA" id="ARBA00046722"/>
    </source>
</evidence>
<organism evidence="13 14">
    <name type="scientific">Pseudogracilibacillus auburnensis</name>
    <dbReference type="NCBI Taxonomy" id="1494959"/>
    <lineage>
        <taxon>Bacteria</taxon>
        <taxon>Bacillati</taxon>
        <taxon>Bacillota</taxon>
        <taxon>Bacilli</taxon>
        <taxon>Bacillales</taxon>
        <taxon>Bacillaceae</taxon>
        <taxon>Pseudogracilibacillus</taxon>
    </lineage>
</organism>
<keyword evidence="14" id="KW-1185">Reference proteome</keyword>
<dbReference type="GO" id="GO:0005886">
    <property type="term" value="C:plasma membrane"/>
    <property type="evidence" value="ECO:0007669"/>
    <property type="project" value="UniProtKB-SubCell"/>
</dbReference>
<dbReference type="RefSeq" id="WP_110395630.1">
    <property type="nucleotide sequence ID" value="NZ_JBHUHB010000001.1"/>
</dbReference>
<keyword evidence="7" id="KW-0843">Virulence</keyword>
<evidence type="ECO:0000256" key="1">
    <source>
        <dbReference type="ARBA" id="ARBA00004651"/>
    </source>
</evidence>
<comment type="similarity">
    <text evidence="2">Belongs to the EsaA family.</text>
</comment>
<evidence type="ECO:0000256" key="3">
    <source>
        <dbReference type="ARBA" id="ARBA00020819"/>
    </source>
</evidence>
<feature type="compositionally biased region" description="Low complexity" evidence="11">
    <location>
        <begin position="620"/>
        <end position="637"/>
    </location>
</feature>
<feature type="coiled-coil region" evidence="10">
    <location>
        <begin position="774"/>
        <end position="808"/>
    </location>
</feature>
<dbReference type="PANTHER" id="PTHR43077:SF10">
    <property type="entry name" value="TRANSPORT PERMEASE PROTEIN"/>
    <property type="match status" value="1"/>
</dbReference>
<dbReference type="Proteomes" id="UP000247978">
    <property type="component" value="Unassembled WGS sequence"/>
</dbReference>
<keyword evidence="5 12" id="KW-0812">Transmembrane</keyword>
<evidence type="ECO:0000256" key="2">
    <source>
        <dbReference type="ARBA" id="ARBA00008338"/>
    </source>
</evidence>
<evidence type="ECO:0000313" key="14">
    <source>
        <dbReference type="Proteomes" id="UP000247978"/>
    </source>
</evidence>
<comment type="subcellular location">
    <subcellularLocation>
        <location evidence="1">Cell membrane</location>
        <topology evidence="1">Multi-pass membrane protein</topology>
    </subcellularLocation>
</comment>
<evidence type="ECO:0000256" key="8">
    <source>
        <dbReference type="ARBA" id="ARBA00023136"/>
    </source>
</evidence>
<reference evidence="13 14" key="1">
    <citation type="submission" date="2018-05" db="EMBL/GenBank/DDBJ databases">
        <title>Genomic Encyclopedia of Type Strains, Phase IV (KMG-IV): sequencing the most valuable type-strain genomes for metagenomic binning, comparative biology and taxonomic classification.</title>
        <authorList>
            <person name="Goeker M."/>
        </authorList>
    </citation>
    <scope>NUCLEOTIDE SEQUENCE [LARGE SCALE GENOMIC DNA]</scope>
    <source>
        <strain evidence="13 14">DSM 28556</strain>
    </source>
</reference>
<sequence length="1145" mass="130284">MKTIRWQGIAFFLLIFILSIGLSYLAFNENSTEHVEKEQKMSIALVNEDKGAEFNDDQIVFGDEFANSINKDSKHDWYVVSRGVAESGFNRNAYDMMIVIPNDFSEKSLSIHLDRPESVSLHYKINATGHENVRAEAEKTAGKILNDINTKLIDVYFASIIGNLQDAQDHIGEIIDKEKEYTTVYNDQINSPLTNYTDQFKSVQDYTGLSKESYKGLEEVLKTFETSLHEDAANNEAFLSEIDSVVRSKEDSSQITNTFGEFFDQFFQKMSHGDVLQHLAQLERENDHVHRQFLQNEEDQSRTIVSNATLIQKRFNHMVEEINQFEDNLQTKLGTDLESVIKDRLEIDFDEAYVPAINDLFMVLDENVLEEMKNQIKELPSLSKKEIVESGLAEDTMNDIVNVIHITNQFNKEFKNTHYPDKSNLISEKIKEIKRELATTGVTISDEIDYLPEYGEEADQYFYLDIPKDFRLINLSINGEEIRYQEDGIKLENPPAGKFSVSADLRLKDRNADIDVFAPIVWDWKVFQKGMEEEEIEDEPDVEPEPENPIEPEDPEEVEGTEEQEESKEENPANGNDENNSNEVNDNDEIQNEETENADEVVDETNDETPSDEDSDSIDDNGNGNNNGEDNNSNDPPLVISKTIIKTNNYLHQKVHSSLLTEPATATTELVEATALMVKDYYKLYSLYELYFGFEFADENFQEIDFSKTSLREIATEDSLYHFIHKKEIKDILKDHIAKNVTKAITSDVQQSMVSIEQQIGKYIELVNTVNDDSDSLGKKIAETANNANNLNDEVTELLVELASWRDTSTELVNEKNVVLDSDQDVQMAIMNLDTSYQPLLMASESLKEQARANFDSADHVYQTFDAIDEQAGKIQESGVNLVVQANDLAEKLTEKSIEDTNFADNFKDVLANSRVGDRQNENLYRFLANPVQTKNDGIITKGESFTGYFLVIIFTVVTLFTSYVISNMTLRKRIESTFDGEQSVWKMNLPISIITAGVGLIEGLVIGLISFYLLNFSQSEIYMWLGLITLLTIFMLLISTYLLRQLNMVGMFILLTILSLYLLLTKSLGFHFENGRFVDVLRKISPLQYVENLVANLIEGNSSGILLIIVILLFVSIIGFLLNLVVWRSRTEKGLDDENAAEAN</sequence>
<comment type="caution">
    <text evidence="13">The sequence shown here is derived from an EMBL/GenBank/DDBJ whole genome shotgun (WGS) entry which is preliminary data.</text>
</comment>
<feature type="compositionally biased region" description="Low complexity" evidence="11">
    <location>
        <begin position="572"/>
        <end position="584"/>
    </location>
</feature>
<feature type="transmembrane region" description="Helical" evidence="12">
    <location>
        <begin position="992"/>
        <end position="1016"/>
    </location>
</feature>
<keyword evidence="8 12" id="KW-0472">Membrane</keyword>
<evidence type="ECO:0000256" key="4">
    <source>
        <dbReference type="ARBA" id="ARBA00022475"/>
    </source>
</evidence>
<evidence type="ECO:0000313" key="13">
    <source>
        <dbReference type="EMBL" id="PXW86203.1"/>
    </source>
</evidence>
<accession>A0A2V3VW39</accession>